<dbReference type="CDD" id="cd02440">
    <property type="entry name" value="AdoMet_MTases"/>
    <property type="match status" value="1"/>
</dbReference>
<reference evidence="1" key="1">
    <citation type="submission" date="2021-10" db="EMBL/GenBank/DDBJ databases">
        <authorList>
            <person name="Lyu M."/>
            <person name="Wang X."/>
            <person name="Meng X."/>
            <person name="Xu K."/>
        </authorList>
    </citation>
    <scope>NUCLEOTIDE SEQUENCE</scope>
    <source>
        <strain evidence="1">A6</strain>
    </source>
</reference>
<accession>A0ABS8JIV1</accession>
<dbReference type="EMBL" id="JAJGAK010000002">
    <property type="protein sequence ID" value="MCC8363506.1"/>
    <property type="molecule type" value="Genomic_DNA"/>
</dbReference>
<dbReference type="GO" id="GO:0032259">
    <property type="term" value="P:methylation"/>
    <property type="evidence" value="ECO:0007669"/>
    <property type="project" value="UniProtKB-KW"/>
</dbReference>
<proteinExistence type="predicted"/>
<sequence>MAEPGALKYQATVDLGQRNNSHTLLHELAVGERQAPLSILEVGCASGYLGASLVARGHRVTGVEPDPASAHAAARVLTDVWNGGLHDYLATHPQARFDVLLFGDVLEHMVDPTDALRHALPHLRDGGRIVVSLPNVAHGSVRAMLLEGRFDYEERGILDRTHLRFFTREGIAKLCADTGLAIERLYAVGVPIGDVDREYHMRLRREYVTAIELLDADESRHAFQYVLRAAPSTLPPSALLDANLRVEVERTAPIPHPHGVRSWKQRLQVKLFHALLRSISERRHRGQ</sequence>
<dbReference type="PANTHER" id="PTHR43861">
    <property type="entry name" value="TRANS-ACONITATE 2-METHYLTRANSFERASE-RELATED"/>
    <property type="match status" value="1"/>
</dbReference>
<dbReference type="Gene3D" id="3.40.50.150">
    <property type="entry name" value="Vaccinia Virus protein VP39"/>
    <property type="match status" value="1"/>
</dbReference>
<keyword evidence="1" id="KW-0489">Methyltransferase</keyword>
<evidence type="ECO:0000313" key="1">
    <source>
        <dbReference type="EMBL" id="MCC8363506.1"/>
    </source>
</evidence>
<gene>
    <name evidence="1" type="ORF">LK996_10525</name>
</gene>
<dbReference type="RefSeq" id="WP_230527125.1">
    <property type="nucleotide sequence ID" value="NZ_JAJGAK010000002.1"/>
</dbReference>
<dbReference type="Proteomes" id="UP001165293">
    <property type="component" value="Unassembled WGS sequence"/>
</dbReference>
<protein>
    <submittedName>
        <fullName evidence="1">Class I SAM-dependent methyltransferase</fullName>
    </submittedName>
</protein>
<keyword evidence="1" id="KW-0808">Transferase</keyword>
<dbReference type="GO" id="GO:0008168">
    <property type="term" value="F:methyltransferase activity"/>
    <property type="evidence" value="ECO:0007669"/>
    <property type="project" value="UniProtKB-KW"/>
</dbReference>
<evidence type="ECO:0000313" key="2">
    <source>
        <dbReference type="Proteomes" id="UP001165293"/>
    </source>
</evidence>
<keyword evidence="2" id="KW-1185">Reference proteome</keyword>
<comment type="caution">
    <text evidence="1">The sequence shown here is derived from an EMBL/GenBank/DDBJ whole genome shotgun (WGS) entry which is preliminary data.</text>
</comment>
<organism evidence="1 2">
    <name type="scientific">Noviluteimonas lactosilytica</name>
    <dbReference type="NCBI Taxonomy" id="2888523"/>
    <lineage>
        <taxon>Bacteria</taxon>
        <taxon>Pseudomonadati</taxon>
        <taxon>Pseudomonadota</taxon>
        <taxon>Gammaproteobacteria</taxon>
        <taxon>Lysobacterales</taxon>
        <taxon>Lysobacteraceae</taxon>
        <taxon>Noviluteimonas</taxon>
    </lineage>
</organism>
<name>A0ABS8JIV1_9GAMM</name>
<dbReference type="Pfam" id="PF13489">
    <property type="entry name" value="Methyltransf_23"/>
    <property type="match status" value="1"/>
</dbReference>
<dbReference type="SUPFAM" id="SSF53335">
    <property type="entry name" value="S-adenosyl-L-methionine-dependent methyltransferases"/>
    <property type="match status" value="1"/>
</dbReference>
<dbReference type="InterPro" id="IPR029063">
    <property type="entry name" value="SAM-dependent_MTases_sf"/>
</dbReference>